<dbReference type="Proteomes" id="UP000447434">
    <property type="component" value="Chromosome 7"/>
</dbReference>
<evidence type="ECO:0000313" key="2">
    <source>
        <dbReference type="Proteomes" id="UP000447434"/>
    </source>
</evidence>
<evidence type="ECO:0008006" key="3">
    <source>
        <dbReference type="Google" id="ProtNLM"/>
    </source>
</evidence>
<accession>A0A6A4Q811</accession>
<dbReference type="OrthoDB" id="1001765at2759"/>
<proteinExistence type="predicted"/>
<organism evidence="1 2">
    <name type="scientific">Lupinus albus</name>
    <name type="common">White lupine</name>
    <name type="synonym">Lupinus termis</name>
    <dbReference type="NCBI Taxonomy" id="3870"/>
    <lineage>
        <taxon>Eukaryota</taxon>
        <taxon>Viridiplantae</taxon>
        <taxon>Streptophyta</taxon>
        <taxon>Embryophyta</taxon>
        <taxon>Tracheophyta</taxon>
        <taxon>Spermatophyta</taxon>
        <taxon>Magnoliopsida</taxon>
        <taxon>eudicotyledons</taxon>
        <taxon>Gunneridae</taxon>
        <taxon>Pentapetalae</taxon>
        <taxon>rosids</taxon>
        <taxon>fabids</taxon>
        <taxon>Fabales</taxon>
        <taxon>Fabaceae</taxon>
        <taxon>Papilionoideae</taxon>
        <taxon>50 kb inversion clade</taxon>
        <taxon>genistoids sensu lato</taxon>
        <taxon>core genistoids</taxon>
        <taxon>Genisteae</taxon>
        <taxon>Lupinus</taxon>
    </lineage>
</organism>
<evidence type="ECO:0000313" key="1">
    <source>
        <dbReference type="EMBL" id="KAE9609991.1"/>
    </source>
</evidence>
<dbReference type="AlphaFoldDB" id="A0A6A4Q811"/>
<dbReference type="Pfam" id="PF13668">
    <property type="entry name" value="Ferritin_2"/>
    <property type="match status" value="1"/>
</dbReference>
<gene>
    <name evidence="1" type="ORF">Lalb_Chr07g0181911</name>
</gene>
<sequence>MLHIHGTHRRVNNHPQKTFSNMVFDNSTVKVSIVVLLTCFFLPSSSQHLDHFSDLIVRENPKSDVDLVEFALNLEYLEAEFFLFGATGEGLDSFAPQLAEGGPSPIGGKIASLDKYTKDVILQFALQEVGHLRAIKRTVKGFPRPLLNISKEAFAEIMDSAFGEPLHPPFNPYANHINYLLASYVIPYVGLTGYVGANPELQSSSSKKLVAGLLGVESGQDAVIRAKLYELRDLRVHPYNLTVEDITKHISRLRNELGRKGVKDEGLLAPAYEGFELKFAGKVLAGDKYSLAYPRTPEEILRIVYGGGDEHVPGGFFPKGADGRIARSYIKNAA</sequence>
<keyword evidence="2" id="KW-1185">Reference proteome</keyword>
<dbReference type="PANTHER" id="PTHR31694">
    <property type="entry name" value="DESICCATION-LIKE PROTEIN"/>
    <property type="match status" value="1"/>
</dbReference>
<dbReference type="PANTHER" id="PTHR31694:SF12">
    <property type="entry name" value="DESICCATION-LIKE PROTEIN"/>
    <property type="match status" value="1"/>
</dbReference>
<protein>
    <recommendedName>
        <fullName evidence="3">Desiccation-related protein PCC13-62</fullName>
    </recommendedName>
</protein>
<dbReference type="InterPro" id="IPR052965">
    <property type="entry name" value="Pigment-catalase-like"/>
</dbReference>
<dbReference type="EMBL" id="WOCE01000007">
    <property type="protein sequence ID" value="KAE9609991.1"/>
    <property type="molecule type" value="Genomic_DNA"/>
</dbReference>
<reference evidence="2" key="1">
    <citation type="journal article" date="2020" name="Nat. Commun.">
        <title>Genome sequence of the cluster root forming white lupin.</title>
        <authorList>
            <person name="Hufnagel B."/>
            <person name="Marques A."/>
            <person name="Soriano A."/>
            <person name="Marques L."/>
            <person name="Divol F."/>
            <person name="Doumas P."/>
            <person name="Sallet E."/>
            <person name="Mancinotti D."/>
            <person name="Carrere S."/>
            <person name="Marande W."/>
            <person name="Arribat S."/>
            <person name="Keller J."/>
            <person name="Huneau C."/>
            <person name="Blein T."/>
            <person name="Aime D."/>
            <person name="Laguerre M."/>
            <person name="Taylor J."/>
            <person name="Schubert V."/>
            <person name="Nelson M."/>
            <person name="Geu-Flores F."/>
            <person name="Crespi M."/>
            <person name="Gallardo-Guerrero K."/>
            <person name="Delaux P.-M."/>
            <person name="Salse J."/>
            <person name="Berges H."/>
            <person name="Guyot R."/>
            <person name="Gouzy J."/>
            <person name="Peret B."/>
        </authorList>
    </citation>
    <scope>NUCLEOTIDE SEQUENCE [LARGE SCALE GENOMIC DNA]</scope>
    <source>
        <strain evidence="2">cv. Amiga</strain>
    </source>
</reference>
<comment type="caution">
    <text evidence="1">The sequence shown here is derived from an EMBL/GenBank/DDBJ whole genome shotgun (WGS) entry which is preliminary data.</text>
</comment>
<name>A0A6A4Q811_LUPAL</name>